<evidence type="ECO:0000256" key="1">
    <source>
        <dbReference type="ARBA" id="ARBA00023266"/>
    </source>
</evidence>
<dbReference type="GO" id="GO:0002098">
    <property type="term" value="P:tRNA wobble uridine modification"/>
    <property type="evidence" value="ECO:0007669"/>
    <property type="project" value="InterPro"/>
</dbReference>
<dbReference type="GO" id="GO:0043828">
    <property type="term" value="F:tRNA 2-selenouridine synthase activity"/>
    <property type="evidence" value="ECO:0007669"/>
    <property type="project" value="InterPro"/>
</dbReference>
<dbReference type="AlphaFoldDB" id="A0A7W9FCU2"/>
<dbReference type="InterPro" id="IPR058840">
    <property type="entry name" value="AAA_SelU"/>
</dbReference>
<comment type="caution">
    <text evidence="3">The sequence shown here is derived from an EMBL/GenBank/DDBJ whole genome shotgun (WGS) entry which is preliminary data.</text>
</comment>
<organism evidence="3 4">
    <name type="scientific">Brevundimonas variabilis</name>
    <dbReference type="NCBI Taxonomy" id="74312"/>
    <lineage>
        <taxon>Bacteria</taxon>
        <taxon>Pseudomonadati</taxon>
        <taxon>Pseudomonadota</taxon>
        <taxon>Alphaproteobacteria</taxon>
        <taxon>Caulobacterales</taxon>
        <taxon>Caulobacteraceae</taxon>
        <taxon>Brevundimonas</taxon>
    </lineage>
</organism>
<feature type="domain" description="Rhodanese" evidence="2">
    <location>
        <begin position="13"/>
        <end position="131"/>
    </location>
</feature>
<evidence type="ECO:0000259" key="2">
    <source>
        <dbReference type="PROSITE" id="PS50206"/>
    </source>
</evidence>
<dbReference type="Proteomes" id="UP000545037">
    <property type="component" value="Unassembled WGS sequence"/>
</dbReference>
<dbReference type="InterPro" id="IPR001763">
    <property type="entry name" value="Rhodanese-like_dom"/>
</dbReference>
<reference evidence="3 4" key="1">
    <citation type="submission" date="2020-08" db="EMBL/GenBank/DDBJ databases">
        <title>Genomic Encyclopedia of Type Strains, Phase IV (KMG-IV): sequencing the most valuable type-strain genomes for metagenomic binning, comparative biology and taxonomic classification.</title>
        <authorList>
            <person name="Goeker M."/>
        </authorList>
    </citation>
    <scope>NUCLEOTIDE SEQUENCE [LARGE SCALE GENOMIC DNA]</scope>
    <source>
        <strain evidence="3 4">DSM 4737</strain>
    </source>
</reference>
<evidence type="ECO:0000313" key="4">
    <source>
        <dbReference type="Proteomes" id="UP000545037"/>
    </source>
</evidence>
<dbReference type="EMBL" id="JACHOR010000001">
    <property type="protein sequence ID" value="MBB5744535.1"/>
    <property type="molecule type" value="Genomic_DNA"/>
</dbReference>
<dbReference type="InterPro" id="IPR001307">
    <property type="entry name" value="Thiosulphate_STrfase_CS"/>
</dbReference>
<protein>
    <submittedName>
        <fullName evidence="3">tRNA 2-selenouridine synthase</fullName>
        <ecNumber evidence="3">2.9.1.-</ecNumber>
    </submittedName>
</protein>
<dbReference type="PANTHER" id="PTHR30401">
    <property type="entry name" value="TRNA 2-SELENOURIDINE SYNTHASE"/>
    <property type="match status" value="1"/>
</dbReference>
<proteinExistence type="predicted"/>
<dbReference type="PROSITE" id="PS00380">
    <property type="entry name" value="RHODANESE_1"/>
    <property type="match status" value="1"/>
</dbReference>
<dbReference type="EC" id="2.9.1.-" evidence="3"/>
<dbReference type="SUPFAM" id="SSF52540">
    <property type="entry name" value="P-loop containing nucleoside triphosphate hydrolases"/>
    <property type="match status" value="1"/>
</dbReference>
<dbReference type="InterPro" id="IPR027417">
    <property type="entry name" value="P-loop_NTPase"/>
</dbReference>
<dbReference type="Gene3D" id="3.40.250.10">
    <property type="entry name" value="Rhodanese-like domain"/>
    <property type="match status" value="1"/>
</dbReference>
<evidence type="ECO:0000313" key="3">
    <source>
        <dbReference type="EMBL" id="MBB5744535.1"/>
    </source>
</evidence>
<dbReference type="InterPro" id="IPR036873">
    <property type="entry name" value="Rhodanese-like_dom_sf"/>
</dbReference>
<sequence>MIRRTTDLSAAARAGFHAIIDVRSPSEFALDHLPGAINLPVLDDAQRIAVGTEYVLRSKFLARRHGAAMVARNIATHLETALGDRDGSFQPLVYCWRGGQRSGAMGTVMDQVGWPVTVLEGGYQTWRRTVVAALYDQPVPGPVVLLDGPTGSGKTPMLALLAERGIQTLDVEGLARHRGSLFGAIPGGQPSQKLFESRLFTAMETLDPARPVVVEAESARIGARTIPPMLWAAMAAAPVIDLVVPPAARVDHIVSVYADIAADPQALDTAVSRLPRHHARTTLSEWRALAASGDIPGLVAELITHHYDPAYRKTAETRGRACLADIHLPDVSAAASAKAADEIAATLSRRERA</sequence>
<dbReference type="SMART" id="SM00450">
    <property type="entry name" value="RHOD"/>
    <property type="match status" value="1"/>
</dbReference>
<keyword evidence="1" id="KW-0711">Selenium</keyword>
<dbReference type="NCBIfam" id="TIGR03167">
    <property type="entry name" value="tRNA_sel_U_synt"/>
    <property type="match status" value="1"/>
</dbReference>
<keyword evidence="3" id="KW-0808">Transferase</keyword>
<dbReference type="Pfam" id="PF26341">
    <property type="entry name" value="AAA_SelU"/>
    <property type="match status" value="1"/>
</dbReference>
<dbReference type="PANTHER" id="PTHR30401:SF0">
    <property type="entry name" value="TRNA 2-SELENOURIDINE SYNTHASE"/>
    <property type="match status" value="1"/>
</dbReference>
<dbReference type="Pfam" id="PF00581">
    <property type="entry name" value="Rhodanese"/>
    <property type="match status" value="1"/>
</dbReference>
<dbReference type="NCBIfam" id="NF008750">
    <property type="entry name" value="PRK11784.1-2"/>
    <property type="match status" value="1"/>
</dbReference>
<name>A0A7W9FCU2_9CAUL</name>
<gene>
    <name evidence="3" type="ORF">GGR13_000107</name>
</gene>
<accession>A0A7W9FCU2</accession>
<keyword evidence="4" id="KW-1185">Reference proteome</keyword>
<dbReference type="GO" id="GO:0004792">
    <property type="term" value="F:thiosulfate-cyanide sulfurtransferase activity"/>
    <property type="evidence" value="ECO:0007669"/>
    <property type="project" value="InterPro"/>
</dbReference>
<dbReference type="PROSITE" id="PS50206">
    <property type="entry name" value="RHODANESE_3"/>
    <property type="match status" value="1"/>
</dbReference>
<dbReference type="InterPro" id="IPR017582">
    <property type="entry name" value="SelU"/>
</dbReference>
<dbReference type="SUPFAM" id="SSF52821">
    <property type="entry name" value="Rhodanese/Cell cycle control phosphatase"/>
    <property type="match status" value="1"/>
</dbReference>
<dbReference type="RefSeq" id="WP_183211518.1">
    <property type="nucleotide sequence ID" value="NZ_JACHOR010000001.1"/>
</dbReference>
<dbReference type="NCBIfam" id="NF008752">
    <property type="entry name" value="PRK11784.1-4"/>
    <property type="match status" value="1"/>
</dbReference>